<organism evidence="2 3">
    <name type="scientific">Musa troglodytarum</name>
    <name type="common">fe'i banana</name>
    <dbReference type="NCBI Taxonomy" id="320322"/>
    <lineage>
        <taxon>Eukaryota</taxon>
        <taxon>Viridiplantae</taxon>
        <taxon>Streptophyta</taxon>
        <taxon>Embryophyta</taxon>
        <taxon>Tracheophyta</taxon>
        <taxon>Spermatophyta</taxon>
        <taxon>Magnoliopsida</taxon>
        <taxon>Liliopsida</taxon>
        <taxon>Zingiberales</taxon>
        <taxon>Musaceae</taxon>
        <taxon>Musa</taxon>
    </lineage>
</organism>
<reference evidence="2" key="1">
    <citation type="submission" date="2022-05" db="EMBL/GenBank/DDBJ databases">
        <title>The Musa troglodytarum L. genome provides insights into the mechanism of non-climacteric behaviour and enrichment of carotenoids.</title>
        <authorList>
            <person name="Wang J."/>
        </authorList>
    </citation>
    <scope>NUCLEOTIDE SEQUENCE</scope>
    <source>
        <tissue evidence="2">Leaf</tissue>
    </source>
</reference>
<dbReference type="EMBL" id="CP097507">
    <property type="protein sequence ID" value="URE05290.1"/>
    <property type="molecule type" value="Genomic_DNA"/>
</dbReference>
<proteinExistence type="predicted"/>
<evidence type="ECO:0000313" key="2">
    <source>
        <dbReference type="EMBL" id="URE05290.1"/>
    </source>
</evidence>
<sequence>MGRPLPPGWCGGGYSSIPNPTGSSANFSSQECAEPDSTLQADTVSSNMWWTKRGKKKNEEEKRKNREPKVGSLERRILILVQQEEVLGLEVPVHHPHGMAGVDDLHDRPQQRRGRPLRVVAPGDDAIEQLPSRAQLHDEVHRLLVLESPLQLHDVGLPRQVVHDLDLPPDVLDVLLVGELPLRDGLAGVLLPGGLVGAKMGDAELAAPQLLPEGVSGADVLHGPAEHGADGSGRLRGRAEGGGGYGCRLDGGVIRGGARVRRVGGGVGIGRRGGVGGLLGEAVPHRG</sequence>
<evidence type="ECO:0000256" key="1">
    <source>
        <dbReference type="SAM" id="MobiDB-lite"/>
    </source>
</evidence>
<dbReference type="OrthoDB" id="1745882at2759"/>
<keyword evidence="3" id="KW-1185">Reference proteome</keyword>
<feature type="region of interest" description="Disordered" evidence="1">
    <location>
        <begin position="1"/>
        <end position="69"/>
    </location>
</feature>
<feature type="compositionally biased region" description="Polar residues" evidence="1">
    <location>
        <begin position="16"/>
        <end position="49"/>
    </location>
</feature>
<gene>
    <name evidence="2" type="ORF">MUK42_07639</name>
</gene>
<dbReference type="Proteomes" id="UP001055439">
    <property type="component" value="Chromosome 5"/>
</dbReference>
<accession>A0A9E7FZI2</accession>
<evidence type="ECO:0000313" key="3">
    <source>
        <dbReference type="Proteomes" id="UP001055439"/>
    </source>
</evidence>
<name>A0A9E7FZI2_9LILI</name>
<dbReference type="AlphaFoldDB" id="A0A9E7FZI2"/>
<protein>
    <submittedName>
        <fullName evidence="2">Uncharacterized protein</fullName>
    </submittedName>
</protein>
<feature type="compositionally biased region" description="Basic and acidic residues" evidence="1">
    <location>
        <begin position="57"/>
        <end position="69"/>
    </location>
</feature>